<dbReference type="Proteomes" id="UP000515734">
    <property type="component" value="Chromosome"/>
</dbReference>
<evidence type="ECO:0008006" key="4">
    <source>
        <dbReference type="Google" id="ProtNLM"/>
    </source>
</evidence>
<evidence type="ECO:0000313" key="3">
    <source>
        <dbReference type="Proteomes" id="UP000515734"/>
    </source>
</evidence>
<name>A0A6S6P1F7_9MYCO</name>
<reference evidence="2 3" key="1">
    <citation type="submission" date="2020-07" db="EMBL/GenBank/DDBJ databases">
        <title>Complete genome sequence of Mycolicibacterium litorale like strain isolated from cardiac implantable electronic device infection.</title>
        <authorList>
            <person name="Fukano H."/>
            <person name="Miyama H."/>
            <person name="Hoshino Y."/>
        </authorList>
    </citation>
    <scope>NUCLEOTIDE SEQUENCE [LARGE SCALE GENOMIC DNA]</scope>
    <source>
        <strain evidence="2 3">NIIDNTM18</strain>
    </source>
</reference>
<dbReference type="EMBL" id="AP023287">
    <property type="protein sequence ID" value="BCI52012.1"/>
    <property type="molecule type" value="Genomic_DNA"/>
</dbReference>
<accession>A0A6S6P1F7</accession>
<feature type="chain" id="PRO_5027595505" description="DUF732 domain-containing protein" evidence="1">
    <location>
        <begin position="25"/>
        <end position="95"/>
    </location>
</feature>
<dbReference type="RefSeq" id="WP_185294894.1">
    <property type="nucleotide sequence ID" value="NZ_AP023287.1"/>
</dbReference>
<evidence type="ECO:0000256" key="1">
    <source>
        <dbReference type="SAM" id="SignalP"/>
    </source>
</evidence>
<dbReference type="AlphaFoldDB" id="A0A6S6P1F7"/>
<sequence>MVRALIPSIAVTAGLLASAPPAAADESALLELQPQFAFLTTQQILREGYWACRAARSGMGSSQIVPMVQEHLEYSGASLAVANKIVSTAIVHLDC</sequence>
<proteinExistence type="predicted"/>
<keyword evidence="1" id="KW-0732">Signal</keyword>
<gene>
    <name evidence="2" type="ORF">NIIDNTM18_12900</name>
</gene>
<protein>
    <recommendedName>
        <fullName evidence="4">DUF732 domain-containing protein</fullName>
    </recommendedName>
</protein>
<organism evidence="2 3">
    <name type="scientific">Mycolicibacterium litorale</name>
    <dbReference type="NCBI Taxonomy" id="758802"/>
    <lineage>
        <taxon>Bacteria</taxon>
        <taxon>Bacillati</taxon>
        <taxon>Actinomycetota</taxon>
        <taxon>Actinomycetes</taxon>
        <taxon>Mycobacteriales</taxon>
        <taxon>Mycobacteriaceae</taxon>
        <taxon>Mycolicibacterium</taxon>
    </lineage>
</organism>
<feature type="signal peptide" evidence="1">
    <location>
        <begin position="1"/>
        <end position="24"/>
    </location>
</feature>
<evidence type="ECO:0000313" key="2">
    <source>
        <dbReference type="EMBL" id="BCI52012.1"/>
    </source>
</evidence>